<comment type="similarity">
    <text evidence="2">Belongs to the Tim17/Tim22/Tim23 family.</text>
</comment>
<keyword evidence="3 8" id="KW-0812">Transmembrane</keyword>
<accession>A0AAV7F4L6</accession>
<dbReference type="GO" id="GO:0005739">
    <property type="term" value="C:mitochondrion"/>
    <property type="evidence" value="ECO:0007669"/>
    <property type="project" value="TreeGrafter"/>
</dbReference>
<evidence type="ECO:0000256" key="6">
    <source>
        <dbReference type="ARBA" id="ARBA00040778"/>
    </source>
</evidence>
<evidence type="ECO:0000313" key="9">
    <source>
        <dbReference type="EMBL" id="KAG9454503.1"/>
    </source>
</evidence>
<dbReference type="GO" id="GO:0016020">
    <property type="term" value="C:membrane"/>
    <property type="evidence" value="ECO:0007669"/>
    <property type="project" value="UniProtKB-SubCell"/>
</dbReference>
<dbReference type="EMBL" id="JAINDJ010000003">
    <property type="protein sequence ID" value="KAG9454503.1"/>
    <property type="molecule type" value="Genomic_DNA"/>
</dbReference>
<evidence type="ECO:0000256" key="7">
    <source>
        <dbReference type="ARBA" id="ARBA00041344"/>
    </source>
</evidence>
<keyword evidence="4 8" id="KW-1133">Transmembrane helix</keyword>
<evidence type="ECO:0000256" key="2">
    <source>
        <dbReference type="ARBA" id="ARBA00008444"/>
    </source>
</evidence>
<keyword evidence="5 8" id="KW-0472">Membrane</keyword>
<comment type="subcellular location">
    <subcellularLocation>
        <location evidence="1">Membrane</location>
        <topology evidence="1">Multi-pass membrane protein</topology>
    </subcellularLocation>
</comment>
<evidence type="ECO:0000256" key="3">
    <source>
        <dbReference type="ARBA" id="ARBA00022692"/>
    </source>
</evidence>
<evidence type="ECO:0000313" key="10">
    <source>
        <dbReference type="Proteomes" id="UP000825729"/>
    </source>
</evidence>
<feature type="transmembrane region" description="Helical" evidence="8">
    <location>
        <begin position="280"/>
        <end position="299"/>
    </location>
</feature>
<evidence type="ECO:0000256" key="5">
    <source>
        <dbReference type="ARBA" id="ARBA00023136"/>
    </source>
</evidence>
<feature type="transmembrane region" description="Helical" evidence="8">
    <location>
        <begin position="341"/>
        <end position="359"/>
    </location>
</feature>
<gene>
    <name evidence="9" type="ORF">H6P81_007407</name>
</gene>
<dbReference type="Proteomes" id="UP000825729">
    <property type="component" value="Unassembled WGS sequence"/>
</dbReference>
<comment type="caution">
    <text evidence="9">The sequence shown here is derived from an EMBL/GenBank/DDBJ whole genome shotgun (WGS) entry which is preliminary data.</text>
</comment>
<name>A0AAV7F4L6_ARIFI</name>
<dbReference type="AlphaFoldDB" id="A0AAV7F4L6"/>
<feature type="transmembrane region" description="Helical" evidence="8">
    <location>
        <begin position="311"/>
        <end position="329"/>
    </location>
</feature>
<dbReference type="Pfam" id="PF02466">
    <property type="entry name" value="Tim17"/>
    <property type="match status" value="1"/>
</dbReference>
<protein>
    <recommendedName>
        <fullName evidence="6">Complex I assembly factor TIMMDC1, mitochondrial</fullName>
    </recommendedName>
    <alternativeName>
        <fullName evidence="7">Translocase of inner mitochondrial membrane domain-containing protein 1</fullName>
    </alternativeName>
</protein>
<dbReference type="PANTHER" id="PTHR13002:SF1">
    <property type="entry name" value="COMPLEX I ASSEMBLY FACTOR TIMMDC1, MITOCHONDRIAL"/>
    <property type="match status" value="1"/>
</dbReference>
<evidence type="ECO:0000256" key="1">
    <source>
        <dbReference type="ARBA" id="ARBA00004141"/>
    </source>
</evidence>
<sequence length="397" mass="44426">MVTQKRIRPKLQQYLMFIKKRKTSSVASYKAGEEIRFQSISDKRTKYSSWISDTNQVERNASIIRCIWLELQMFRKFGCRFREGERPDWEGVIYIRVPGESFISPAKAPWVQWMLETPERPFSISAVLCVSPVSAVYSSPRPHHTFPFISADRHVFSINECCLLCCHSSVSQTREQKELPEQAEDFWFRKLTCTSPILLEGQDEVVDKDTQRRPGTVSWGTATVVGIFAGMLYGGSKEASASVSKDAEVMLKLGSTPDKREQYRLTRDAMEKRFIRVTRGSIVVGVRLGMFTATFFGLQNLLAEKRGVHDVLNVVGAGSATAASFGLILPGSVRWRARNMLMGSVLGAALCFPLGWIQLKLAEKANEGNLLPAEEAGETRKSGVGAAIERLEGSLKK</sequence>
<evidence type="ECO:0000256" key="4">
    <source>
        <dbReference type="ARBA" id="ARBA00022989"/>
    </source>
</evidence>
<dbReference type="PANTHER" id="PTHR13002">
    <property type="entry name" value="C3ORF1 PROTEIN-RELATED"/>
    <property type="match status" value="1"/>
</dbReference>
<organism evidence="9 10">
    <name type="scientific">Aristolochia fimbriata</name>
    <name type="common">White veined hardy Dutchman's pipe vine</name>
    <dbReference type="NCBI Taxonomy" id="158543"/>
    <lineage>
        <taxon>Eukaryota</taxon>
        <taxon>Viridiplantae</taxon>
        <taxon>Streptophyta</taxon>
        <taxon>Embryophyta</taxon>
        <taxon>Tracheophyta</taxon>
        <taxon>Spermatophyta</taxon>
        <taxon>Magnoliopsida</taxon>
        <taxon>Magnoliidae</taxon>
        <taxon>Piperales</taxon>
        <taxon>Aristolochiaceae</taxon>
        <taxon>Aristolochia</taxon>
    </lineage>
</organism>
<keyword evidence="10" id="KW-1185">Reference proteome</keyword>
<proteinExistence type="inferred from homology"/>
<dbReference type="InterPro" id="IPR055299">
    <property type="entry name" value="TIMMDC1"/>
</dbReference>
<dbReference type="GO" id="GO:0032981">
    <property type="term" value="P:mitochondrial respiratory chain complex I assembly"/>
    <property type="evidence" value="ECO:0007669"/>
    <property type="project" value="InterPro"/>
</dbReference>
<evidence type="ECO:0000256" key="8">
    <source>
        <dbReference type="SAM" id="Phobius"/>
    </source>
</evidence>
<reference evidence="9 10" key="1">
    <citation type="submission" date="2021-07" db="EMBL/GenBank/DDBJ databases">
        <title>The Aristolochia fimbriata genome: insights into angiosperm evolution, floral development and chemical biosynthesis.</title>
        <authorList>
            <person name="Jiao Y."/>
        </authorList>
    </citation>
    <scope>NUCLEOTIDE SEQUENCE [LARGE SCALE GENOMIC DNA]</scope>
    <source>
        <strain evidence="9">IBCAS-2021</strain>
        <tissue evidence="9">Leaf</tissue>
    </source>
</reference>